<organism evidence="4 5">
    <name type="scientific">Microbacterium galbum</name>
    <dbReference type="NCBI Taxonomy" id="3075994"/>
    <lineage>
        <taxon>Bacteria</taxon>
        <taxon>Bacillati</taxon>
        <taxon>Actinomycetota</taxon>
        <taxon>Actinomycetes</taxon>
        <taxon>Micrococcales</taxon>
        <taxon>Microbacteriaceae</taxon>
        <taxon>Microbacterium</taxon>
    </lineage>
</organism>
<dbReference type="EMBL" id="JAWDIS010000002">
    <property type="protein sequence ID" value="MDU0367402.1"/>
    <property type="molecule type" value="Genomic_DNA"/>
</dbReference>
<dbReference type="Pfam" id="PF03572">
    <property type="entry name" value="Peptidase_S41"/>
    <property type="match status" value="1"/>
</dbReference>
<dbReference type="Gene3D" id="3.90.226.10">
    <property type="entry name" value="2-enoyl-CoA Hydratase, Chain A, domain 1"/>
    <property type="match status" value="1"/>
</dbReference>
<dbReference type="InterPro" id="IPR029045">
    <property type="entry name" value="ClpP/crotonase-like_dom_sf"/>
</dbReference>
<dbReference type="RefSeq" id="WP_315994623.1">
    <property type="nucleotide sequence ID" value="NZ_JAWDIS010000002.1"/>
</dbReference>
<evidence type="ECO:0000256" key="2">
    <source>
        <dbReference type="SAM" id="SignalP"/>
    </source>
</evidence>
<keyword evidence="2" id="KW-0732">Signal</keyword>
<feature type="chain" id="PRO_5047415621" evidence="2">
    <location>
        <begin position="25"/>
        <end position="322"/>
    </location>
</feature>
<keyword evidence="5" id="KW-1185">Reference proteome</keyword>
<gene>
    <name evidence="4" type="ORF">RWH45_09245</name>
</gene>
<evidence type="ECO:0000313" key="4">
    <source>
        <dbReference type="EMBL" id="MDU0367402.1"/>
    </source>
</evidence>
<name>A0ABU3T7P5_9MICO</name>
<sequence length="322" mass="32928">MTSRLRVVIGVALLGALSLPGCTAADDDVAAYVDRAVAEMRDGIHADTAEFQDAVTAAEGELKARETISDAHAGLGELAVAAGGIHSFFLTPAEAIAARSVDQPGATFPVPSVSTFEGISTVSLPSFNGQSAEAEERYRSAGLTAMKRAADATTCGWIVDLRTNGGGNAWPMLAVAAPLLDDGDVVGLRSREGELAWARVEGGGVVSTPGDAGTETPGGFTIDAPVALLTSTTTASAAEIVAIAFAGQADTVRVGARTAGLTTGNEVRELSDGARLVLTTSYDVDRTGTVYDGPLEPDVVAPPGSVPSDLERARDELRARCT</sequence>
<proteinExistence type="predicted"/>
<feature type="region of interest" description="Disordered" evidence="1">
    <location>
        <begin position="293"/>
        <end position="314"/>
    </location>
</feature>
<reference evidence="4 5" key="1">
    <citation type="submission" date="2023-09" db="EMBL/GenBank/DDBJ databases">
        <title>Microbacterium fusihabitans sp. nov., Microbacterium phycihabitans sp. nov., and Microbacterium cervinum sp. nov., isolated from dried seaweeds of beach.</title>
        <authorList>
            <person name="Lee S.D."/>
        </authorList>
    </citation>
    <scope>NUCLEOTIDE SEQUENCE [LARGE SCALE GENOMIC DNA]</scope>
    <source>
        <strain evidence="4 5">KSW4-17</strain>
    </source>
</reference>
<feature type="domain" description="Tail specific protease" evidence="3">
    <location>
        <begin position="83"/>
        <end position="302"/>
    </location>
</feature>
<protein>
    <submittedName>
        <fullName evidence="4">S41 family peptidase</fullName>
    </submittedName>
</protein>
<evidence type="ECO:0000259" key="3">
    <source>
        <dbReference type="SMART" id="SM00245"/>
    </source>
</evidence>
<dbReference type="InterPro" id="IPR005151">
    <property type="entry name" value="Tail-specific_protease"/>
</dbReference>
<evidence type="ECO:0000313" key="5">
    <source>
        <dbReference type="Proteomes" id="UP001263371"/>
    </source>
</evidence>
<dbReference type="CDD" id="cd06567">
    <property type="entry name" value="Peptidase_S41"/>
    <property type="match status" value="1"/>
</dbReference>
<comment type="caution">
    <text evidence="4">The sequence shown here is derived from an EMBL/GenBank/DDBJ whole genome shotgun (WGS) entry which is preliminary data.</text>
</comment>
<feature type="signal peptide" evidence="2">
    <location>
        <begin position="1"/>
        <end position="24"/>
    </location>
</feature>
<dbReference type="PANTHER" id="PTHR32060:SF30">
    <property type="entry name" value="CARBOXY-TERMINAL PROCESSING PROTEASE CTPA"/>
    <property type="match status" value="1"/>
</dbReference>
<evidence type="ECO:0000256" key="1">
    <source>
        <dbReference type="SAM" id="MobiDB-lite"/>
    </source>
</evidence>
<dbReference type="SUPFAM" id="SSF52096">
    <property type="entry name" value="ClpP/crotonase"/>
    <property type="match status" value="1"/>
</dbReference>
<accession>A0ABU3T7P5</accession>
<dbReference type="Proteomes" id="UP001263371">
    <property type="component" value="Unassembled WGS sequence"/>
</dbReference>
<dbReference type="PANTHER" id="PTHR32060">
    <property type="entry name" value="TAIL-SPECIFIC PROTEASE"/>
    <property type="match status" value="1"/>
</dbReference>
<dbReference type="SMART" id="SM00245">
    <property type="entry name" value="TSPc"/>
    <property type="match status" value="1"/>
</dbReference>